<proteinExistence type="predicted"/>
<reference evidence="1 2" key="1">
    <citation type="journal article" date="2023" name="Commun. Biol.">
        <title>Genome analysis of Parmales, the sister group of diatoms, reveals the evolutionary specialization of diatoms from phago-mixotrophs to photoautotrophs.</title>
        <authorList>
            <person name="Ban H."/>
            <person name="Sato S."/>
            <person name="Yoshikawa S."/>
            <person name="Yamada K."/>
            <person name="Nakamura Y."/>
            <person name="Ichinomiya M."/>
            <person name="Sato N."/>
            <person name="Blanc-Mathieu R."/>
            <person name="Endo H."/>
            <person name="Kuwata A."/>
            <person name="Ogata H."/>
        </authorList>
    </citation>
    <scope>NUCLEOTIDE SEQUENCE [LARGE SCALE GENOMIC DNA]</scope>
</reference>
<gene>
    <name evidence="1" type="ORF">TeGR_g1077</name>
</gene>
<evidence type="ECO:0000313" key="2">
    <source>
        <dbReference type="Proteomes" id="UP001165060"/>
    </source>
</evidence>
<protein>
    <recommendedName>
        <fullName evidence="3">Thioesterase</fullName>
    </recommendedName>
</protein>
<sequence length="121" mass="13427">MNNARYIELFDSAINSYMAKNKVHVLDGTNSRHPVGLCIESKATYHHSVAYPSDLTVGVRVGHLGSSSVRWECAVFDTDGTLAAEGYFVHVFVESPEDKTKVKIEGRLREVLSALVYQNNP</sequence>
<comment type="caution">
    <text evidence="1">The sequence shown here is derived from an EMBL/GenBank/DDBJ whole genome shotgun (WGS) entry which is preliminary data.</text>
</comment>
<name>A0ABQ6MM17_9STRA</name>
<accession>A0ABQ6MM17</accession>
<evidence type="ECO:0000313" key="1">
    <source>
        <dbReference type="EMBL" id="GMI28358.1"/>
    </source>
</evidence>
<dbReference type="Gene3D" id="3.10.129.10">
    <property type="entry name" value="Hotdog Thioesterase"/>
    <property type="match status" value="1"/>
</dbReference>
<organism evidence="1 2">
    <name type="scientific">Tetraparma gracilis</name>
    <dbReference type="NCBI Taxonomy" id="2962635"/>
    <lineage>
        <taxon>Eukaryota</taxon>
        <taxon>Sar</taxon>
        <taxon>Stramenopiles</taxon>
        <taxon>Ochrophyta</taxon>
        <taxon>Bolidophyceae</taxon>
        <taxon>Parmales</taxon>
        <taxon>Triparmaceae</taxon>
        <taxon>Tetraparma</taxon>
    </lineage>
</organism>
<dbReference type="CDD" id="cd00586">
    <property type="entry name" value="4HBT"/>
    <property type="match status" value="1"/>
</dbReference>
<evidence type="ECO:0008006" key="3">
    <source>
        <dbReference type="Google" id="ProtNLM"/>
    </source>
</evidence>
<dbReference type="InterPro" id="IPR029069">
    <property type="entry name" value="HotDog_dom_sf"/>
</dbReference>
<dbReference type="SUPFAM" id="SSF54637">
    <property type="entry name" value="Thioesterase/thiol ester dehydrase-isomerase"/>
    <property type="match status" value="1"/>
</dbReference>
<dbReference type="EMBL" id="BRYB01000352">
    <property type="protein sequence ID" value="GMI28358.1"/>
    <property type="molecule type" value="Genomic_DNA"/>
</dbReference>
<dbReference type="Pfam" id="PF13279">
    <property type="entry name" value="4HBT_2"/>
    <property type="match status" value="1"/>
</dbReference>
<keyword evidence="2" id="KW-1185">Reference proteome</keyword>
<dbReference type="Proteomes" id="UP001165060">
    <property type="component" value="Unassembled WGS sequence"/>
</dbReference>